<dbReference type="EMBL" id="UINC01015362">
    <property type="protein sequence ID" value="SVA64747.1"/>
    <property type="molecule type" value="Genomic_DNA"/>
</dbReference>
<dbReference type="InterPro" id="IPR026913">
    <property type="entry name" value="METTL24"/>
</dbReference>
<dbReference type="PANTHER" id="PTHR32026">
    <property type="entry name" value="METHYLTRANSFERASE-LIKE PROTEIN 24"/>
    <property type="match status" value="1"/>
</dbReference>
<accession>A0A381XKP8</accession>
<proteinExistence type="predicted"/>
<evidence type="ECO:0000313" key="2">
    <source>
        <dbReference type="EMBL" id="SVA64747.1"/>
    </source>
</evidence>
<feature type="domain" description="Methyltransferase FkbM" evidence="1">
    <location>
        <begin position="153"/>
        <end position="202"/>
    </location>
</feature>
<organism evidence="2">
    <name type="scientific">marine metagenome</name>
    <dbReference type="NCBI Taxonomy" id="408172"/>
    <lineage>
        <taxon>unclassified sequences</taxon>
        <taxon>metagenomes</taxon>
        <taxon>ecological metagenomes</taxon>
    </lineage>
</organism>
<gene>
    <name evidence="2" type="ORF">METZ01_LOCUS117601</name>
</gene>
<name>A0A381XKP8_9ZZZZ</name>
<evidence type="ECO:0000259" key="1">
    <source>
        <dbReference type="Pfam" id="PF05050"/>
    </source>
</evidence>
<dbReference type="PANTHER" id="PTHR32026:SF27">
    <property type="entry name" value="METHYLTRANSFERASE FKBM DOMAIN-CONTAINING PROTEIN-RELATED"/>
    <property type="match status" value="1"/>
</dbReference>
<dbReference type="Pfam" id="PF05050">
    <property type="entry name" value="Methyltransf_21"/>
    <property type="match status" value="1"/>
</dbReference>
<protein>
    <recommendedName>
        <fullName evidence="1">Methyltransferase FkbM domain-containing protein</fullName>
    </recommendedName>
</protein>
<dbReference type="InterPro" id="IPR006342">
    <property type="entry name" value="FkbM_mtfrase"/>
</dbReference>
<sequence>MIETKVLRPIQWDNLIRIGRDNDGGYVIPYEIISKTDVLLSYGVKNDWSFEKDFYKKNSNVKIHCYDHTLNFLSLIRYTIKYLLLFPFYCITLDRKRLKRCTHGILLIPDYFVFFGKKAKHFKYRIWSTDDDNSKTVGYTLNQFPKVAGEKFFIKMDIEGAEYKVFDDIINLSGFIGAIVVEFHALDEFAENFNRIINKISKHFNIVHIHGNNFSKLLTNQNFPSAIEMTFINKSYCDNSIKPSFKEYPLDGLDQPNKISKLDHKIVF</sequence>
<reference evidence="2" key="1">
    <citation type="submission" date="2018-05" db="EMBL/GenBank/DDBJ databases">
        <authorList>
            <person name="Lanie J.A."/>
            <person name="Ng W.-L."/>
            <person name="Kazmierczak K.M."/>
            <person name="Andrzejewski T.M."/>
            <person name="Davidsen T.M."/>
            <person name="Wayne K.J."/>
            <person name="Tettelin H."/>
            <person name="Glass J.I."/>
            <person name="Rusch D."/>
            <person name="Podicherti R."/>
            <person name="Tsui H.-C.T."/>
            <person name="Winkler M.E."/>
        </authorList>
    </citation>
    <scope>NUCLEOTIDE SEQUENCE</scope>
</reference>
<dbReference type="AlphaFoldDB" id="A0A381XKP8"/>